<dbReference type="PANTHER" id="PTHR43591">
    <property type="entry name" value="METHYLTRANSFERASE"/>
    <property type="match status" value="1"/>
</dbReference>
<evidence type="ECO:0000313" key="3">
    <source>
        <dbReference type="Proteomes" id="UP000535890"/>
    </source>
</evidence>
<organism evidence="2 3">
    <name type="scientific">Actinomycetospora corticicola</name>
    <dbReference type="NCBI Taxonomy" id="663602"/>
    <lineage>
        <taxon>Bacteria</taxon>
        <taxon>Bacillati</taxon>
        <taxon>Actinomycetota</taxon>
        <taxon>Actinomycetes</taxon>
        <taxon>Pseudonocardiales</taxon>
        <taxon>Pseudonocardiaceae</taxon>
        <taxon>Actinomycetospora</taxon>
    </lineage>
</organism>
<sequence>MSARDRLLALLTEEPADVTGPWLDLVRGRPGSRGRIQDAWESTSGAGGYDGLLALGDQVEAYVPALVGGGNLRAFYRVDDRLGLVGGETVLDLACGPGTLTRRLARAVGRDGLVIGVDLSEPMLTRAARSTAFAQVDFVRADAMDLPFHDAAVDAVSCSLCLHLVPDLVTTLTEITRVLRPAGAAAFAVPAHAPGPLRPFTEMFARWGQARLFGPGDLAGALRDLGWSGVSERSLGGIRVVDASAPV</sequence>
<dbReference type="RefSeq" id="WP_179796315.1">
    <property type="nucleotide sequence ID" value="NZ_BAABHP010000019.1"/>
</dbReference>
<accession>A0A7Y9E0R3</accession>
<feature type="domain" description="Methyltransferase" evidence="1">
    <location>
        <begin position="90"/>
        <end position="183"/>
    </location>
</feature>
<dbReference type="PANTHER" id="PTHR43591:SF99">
    <property type="entry name" value="OS06G0646000 PROTEIN"/>
    <property type="match status" value="1"/>
</dbReference>
<protein>
    <submittedName>
        <fullName evidence="2">SAM-dependent methyltransferase</fullName>
    </submittedName>
</protein>
<evidence type="ECO:0000313" key="2">
    <source>
        <dbReference type="EMBL" id="NYD38937.1"/>
    </source>
</evidence>
<dbReference type="SUPFAM" id="SSF53335">
    <property type="entry name" value="S-adenosyl-L-methionine-dependent methyltransferases"/>
    <property type="match status" value="1"/>
</dbReference>
<evidence type="ECO:0000259" key="1">
    <source>
        <dbReference type="Pfam" id="PF13649"/>
    </source>
</evidence>
<dbReference type="CDD" id="cd02440">
    <property type="entry name" value="AdoMet_MTases"/>
    <property type="match status" value="1"/>
</dbReference>
<dbReference type="GO" id="GO:0032259">
    <property type="term" value="P:methylation"/>
    <property type="evidence" value="ECO:0007669"/>
    <property type="project" value="UniProtKB-KW"/>
</dbReference>
<comment type="caution">
    <text evidence="2">The sequence shown here is derived from an EMBL/GenBank/DDBJ whole genome shotgun (WGS) entry which is preliminary data.</text>
</comment>
<reference evidence="2 3" key="1">
    <citation type="submission" date="2020-07" db="EMBL/GenBank/DDBJ databases">
        <title>Sequencing the genomes of 1000 actinobacteria strains.</title>
        <authorList>
            <person name="Klenk H.-P."/>
        </authorList>
    </citation>
    <scope>NUCLEOTIDE SEQUENCE [LARGE SCALE GENOMIC DNA]</scope>
    <source>
        <strain evidence="2 3">DSM 45772</strain>
    </source>
</reference>
<dbReference type="EMBL" id="JACCBN010000001">
    <property type="protein sequence ID" value="NYD38937.1"/>
    <property type="molecule type" value="Genomic_DNA"/>
</dbReference>
<dbReference type="GO" id="GO:0008168">
    <property type="term" value="F:methyltransferase activity"/>
    <property type="evidence" value="ECO:0007669"/>
    <property type="project" value="UniProtKB-KW"/>
</dbReference>
<gene>
    <name evidence="2" type="ORF">BJ983_005039</name>
</gene>
<name>A0A7Y9E0R3_9PSEU</name>
<dbReference type="Pfam" id="PF13649">
    <property type="entry name" value="Methyltransf_25"/>
    <property type="match status" value="1"/>
</dbReference>
<dbReference type="Proteomes" id="UP000535890">
    <property type="component" value="Unassembled WGS sequence"/>
</dbReference>
<keyword evidence="2" id="KW-0808">Transferase</keyword>
<dbReference type="InterPro" id="IPR041698">
    <property type="entry name" value="Methyltransf_25"/>
</dbReference>
<keyword evidence="2" id="KW-0489">Methyltransferase</keyword>
<proteinExistence type="predicted"/>
<keyword evidence="3" id="KW-1185">Reference proteome</keyword>
<dbReference type="InterPro" id="IPR029063">
    <property type="entry name" value="SAM-dependent_MTases_sf"/>
</dbReference>
<dbReference type="AlphaFoldDB" id="A0A7Y9E0R3"/>
<dbReference type="Gene3D" id="3.40.50.150">
    <property type="entry name" value="Vaccinia Virus protein VP39"/>
    <property type="match status" value="1"/>
</dbReference>